<evidence type="ECO:0000313" key="4">
    <source>
        <dbReference type="Proteomes" id="UP000230750"/>
    </source>
</evidence>
<gene>
    <name evidence="3" type="ORF">BSL78_14924</name>
</gene>
<name>A0A2G8KJN4_STIJA</name>
<dbReference type="Gene3D" id="3.10.100.10">
    <property type="entry name" value="Mannose-Binding Protein A, subunit A"/>
    <property type="match status" value="1"/>
</dbReference>
<comment type="caution">
    <text evidence="3">The sequence shown here is derived from an EMBL/GenBank/DDBJ whole genome shotgun (WGS) entry which is preliminary data.</text>
</comment>
<dbReference type="SUPFAM" id="SSF56436">
    <property type="entry name" value="C-type lectin-like"/>
    <property type="match status" value="1"/>
</dbReference>
<dbReference type="Pfam" id="PF00059">
    <property type="entry name" value="Lectin_C"/>
    <property type="match status" value="1"/>
</dbReference>
<feature type="signal peptide" evidence="1">
    <location>
        <begin position="1"/>
        <end position="21"/>
    </location>
</feature>
<feature type="chain" id="PRO_5013688108" evidence="1">
    <location>
        <begin position="22"/>
        <end position="151"/>
    </location>
</feature>
<keyword evidence="3" id="KW-0430">Lectin</keyword>
<protein>
    <submittedName>
        <fullName evidence="3">Putative alpha-N-acetylgalactosamine-specific lectin-like</fullName>
    </submittedName>
</protein>
<keyword evidence="4" id="KW-1185">Reference proteome</keyword>
<proteinExistence type="predicted"/>
<dbReference type="InterPro" id="IPR016186">
    <property type="entry name" value="C-type_lectin-like/link_sf"/>
</dbReference>
<keyword evidence="1" id="KW-0732">Signal</keyword>
<dbReference type="PANTHER" id="PTHR22803">
    <property type="entry name" value="MANNOSE, PHOSPHOLIPASE, LECTIN RECEPTOR RELATED"/>
    <property type="match status" value="1"/>
</dbReference>
<dbReference type="AlphaFoldDB" id="A0A2G8KJN4"/>
<dbReference type="InterPro" id="IPR016187">
    <property type="entry name" value="CTDL_fold"/>
</dbReference>
<accession>A0A2G8KJN4</accession>
<sequence>MKRPNVITHLLLVLNATYVASSLLDVCHTCRSPWLHFDNNCYLFVDIPSNFTEAELFCQEMSDCDRPSHLASIHSVEEHTFIVETMLKLWRNDTADLQAWIGRSQPGTLTPAAWTDETSTGYDLTYPSNVDSTSTWFHTYCYQDLRFVCKK</sequence>
<dbReference type="InterPro" id="IPR050111">
    <property type="entry name" value="C-type_lectin/snaclec_domain"/>
</dbReference>
<dbReference type="SMART" id="SM00034">
    <property type="entry name" value="CLECT"/>
    <property type="match status" value="1"/>
</dbReference>
<feature type="domain" description="C-type lectin" evidence="2">
    <location>
        <begin position="37"/>
        <end position="150"/>
    </location>
</feature>
<dbReference type="EMBL" id="MRZV01000535">
    <property type="protein sequence ID" value="PIK48216.1"/>
    <property type="molecule type" value="Genomic_DNA"/>
</dbReference>
<dbReference type="InterPro" id="IPR001304">
    <property type="entry name" value="C-type_lectin-like"/>
</dbReference>
<evidence type="ECO:0000313" key="3">
    <source>
        <dbReference type="EMBL" id="PIK48216.1"/>
    </source>
</evidence>
<dbReference type="Proteomes" id="UP000230750">
    <property type="component" value="Unassembled WGS sequence"/>
</dbReference>
<organism evidence="3 4">
    <name type="scientific">Stichopus japonicus</name>
    <name type="common">Sea cucumber</name>
    <dbReference type="NCBI Taxonomy" id="307972"/>
    <lineage>
        <taxon>Eukaryota</taxon>
        <taxon>Metazoa</taxon>
        <taxon>Echinodermata</taxon>
        <taxon>Eleutherozoa</taxon>
        <taxon>Echinozoa</taxon>
        <taxon>Holothuroidea</taxon>
        <taxon>Aspidochirotacea</taxon>
        <taxon>Aspidochirotida</taxon>
        <taxon>Stichopodidae</taxon>
        <taxon>Apostichopus</taxon>
    </lineage>
</organism>
<evidence type="ECO:0000256" key="1">
    <source>
        <dbReference type="SAM" id="SignalP"/>
    </source>
</evidence>
<dbReference type="GO" id="GO:0030246">
    <property type="term" value="F:carbohydrate binding"/>
    <property type="evidence" value="ECO:0007669"/>
    <property type="project" value="UniProtKB-KW"/>
</dbReference>
<dbReference type="OrthoDB" id="441660at2759"/>
<dbReference type="PROSITE" id="PS50041">
    <property type="entry name" value="C_TYPE_LECTIN_2"/>
    <property type="match status" value="1"/>
</dbReference>
<reference evidence="3 4" key="1">
    <citation type="journal article" date="2017" name="PLoS Biol.">
        <title>The sea cucumber genome provides insights into morphological evolution and visceral regeneration.</title>
        <authorList>
            <person name="Zhang X."/>
            <person name="Sun L."/>
            <person name="Yuan J."/>
            <person name="Sun Y."/>
            <person name="Gao Y."/>
            <person name="Zhang L."/>
            <person name="Li S."/>
            <person name="Dai H."/>
            <person name="Hamel J.F."/>
            <person name="Liu C."/>
            <person name="Yu Y."/>
            <person name="Liu S."/>
            <person name="Lin W."/>
            <person name="Guo K."/>
            <person name="Jin S."/>
            <person name="Xu P."/>
            <person name="Storey K.B."/>
            <person name="Huan P."/>
            <person name="Zhang T."/>
            <person name="Zhou Y."/>
            <person name="Zhang J."/>
            <person name="Lin C."/>
            <person name="Li X."/>
            <person name="Xing L."/>
            <person name="Huo D."/>
            <person name="Sun M."/>
            <person name="Wang L."/>
            <person name="Mercier A."/>
            <person name="Li F."/>
            <person name="Yang H."/>
            <person name="Xiang J."/>
        </authorList>
    </citation>
    <scope>NUCLEOTIDE SEQUENCE [LARGE SCALE GENOMIC DNA]</scope>
    <source>
        <strain evidence="3">Shaxun</strain>
        <tissue evidence="3">Muscle</tissue>
    </source>
</reference>
<evidence type="ECO:0000259" key="2">
    <source>
        <dbReference type="PROSITE" id="PS50041"/>
    </source>
</evidence>